<feature type="domain" description="Peptidase M20 dimerisation" evidence="10">
    <location>
        <begin position="173"/>
        <end position="283"/>
    </location>
</feature>
<dbReference type="Gene3D" id="3.40.630.10">
    <property type="entry name" value="Zn peptidases"/>
    <property type="match status" value="1"/>
</dbReference>
<dbReference type="PROSITE" id="PS00759">
    <property type="entry name" value="ARGE_DAPE_CPG2_2"/>
    <property type="match status" value="1"/>
</dbReference>
<dbReference type="InterPro" id="IPR010169">
    <property type="entry name" value="AcOrn-deacetyl"/>
</dbReference>
<dbReference type="CDD" id="cd03894">
    <property type="entry name" value="M20_ArgE"/>
    <property type="match status" value="1"/>
</dbReference>
<dbReference type="GO" id="GO:0008777">
    <property type="term" value="F:acetylornithine deacetylase activity"/>
    <property type="evidence" value="ECO:0007669"/>
    <property type="project" value="UniProtKB-EC"/>
</dbReference>
<dbReference type="RefSeq" id="WP_184008169.1">
    <property type="nucleotide sequence ID" value="NZ_JACIJS010000001.1"/>
</dbReference>
<keyword evidence="7 11" id="KW-0378">Hydrolase</keyword>
<keyword evidence="5" id="KW-0028">Amino-acid biosynthesis</keyword>
<dbReference type="Proteomes" id="UP000553766">
    <property type="component" value="Unassembled WGS sequence"/>
</dbReference>
<gene>
    <name evidence="11" type="ORF">FHS89_000523</name>
</gene>
<proteinExistence type="inferred from homology"/>
<comment type="similarity">
    <text evidence="2">Belongs to the peptidase M20A family. ArgE subfamily.</text>
</comment>
<dbReference type="PANTHER" id="PTHR43808">
    <property type="entry name" value="ACETYLORNITHINE DEACETYLASE"/>
    <property type="match status" value="1"/>
</dbReference>
<sequence length="388" mass="41974">MPTAYTPKEMLEKLVSFPTVSDQTNLPLIEFVESYLADHGITATRVPHPTEDKANLYAHIGPDVAGGTILSGHSDVVPVEGQAWDTDPWTLVERDGRLYGRGSCDMKGFVATALALVPDMLKAGLKRPIQIAISYDEEVGCTGAPPMIDHMREQLPPAAACIVGEPTMMKVVTGHKGCLAVNTTVHGYEVHSSMVDQGVPAVMVAAKLICWLDARMAENRAAPFDARNEGFIPPYTTLHAGTIAGGTAHNITAKHCEFMTDIRTVPSERLSDWLMRYQAEVARMEAEIQAIRPEARIDVDIVAMVEGCAPEENGAAEPLARRLTGDNTDTRVAYGTEAGQFQERGFSTVVCGPGDIAQAHQPNEFIEISQLDAGETFIRRLIADHAAA</sequence>
<dbReference type="Pfam" id="PF07687">
    <property type="entry name" value="M20_dimer"/>
    <property type="match status" value="1"/>
</dbReference>
<dbReference type="InterPro" id="IPR002933">
    <property type="entry name" value="Peptidase_M20"/>
</dbReference>
<comment type="cofactor">
    <cofactor evidence="1">
        <name>Zn(2+)</name>
        <dbReference type="ChEBI" id="CHEBI:29105"/>
    </cofactor>
</comment>
<dbReference type="InterPro" id="IPR036264">
    <property type="entry name" value="Bact_exopeptidase_dim_dom"/>
</dbReference>
<dbReference type="EMBL" id="JACIJS010000001">
    <property type="protein sequence ID" value="MBB5514525.1"/>
    <property type="molecule type" value="Genomic_DNA"/>
</dbReference>
<evidence type="ECO:0000256" key="6">
    <source>
        <dbReference type="ARBA" id="ARBA00022723"/>
    </source>
</evidence>
<evidence type="ECO:0000256" key="1">
    <source>
        <dbReference type="ARBA" id="ARBA00001947"/>
    </source>
</evidence>
<evidence type="ECO:0000256" key="2">
    <source>
        <dbReference type="ARBA" id="ARBA00005691"/>
    </source>
</evidence>
<dbReference type="InterPro" id="IPR050072">
    <property type="entry name" value="Peptidase_M20A"/>
</dbReference>
<dbReference type="Gene3D" id="3.30.70.360">
    <property type="match status" value="1"/>
</dbReference>
<keyword evidence="8" id="KW-0862">Zinc</keyword>
<accession>A0A840WXY0</accession>
<dbReference type="NCBIfam" id="NF005710">
    <property type="entry name" value="PRK07522.1"/>
    <property type="match status" value="1"/>
</dbReference>
<keyword evidence="3" id="KW-0963">Cytoplasm</keyword>
<dbReference type="InterPro" id="IPR001261">
    <property type="entry name" value="ArgE/DapE_CS"/>
</dbReference>
<dbReference type="InterPro" id="IPR011650">
    <property type="entry name" value="Peptidase_M20_dimer"/>
</dbReference>
<dbReference type="SUPFAM" id="SSF55031">
    <property type="entry name" value="Bacterial exopeptidase dimerisation domain"/>
    <property type="match status" value="1"/>
</dbReference>
<dbReference type="GO" id="GO:0006526">
    <property type="term" value="P:L-arginine biosynthetic process"/>
    <property type="evidence" value="ECO:0007669"/>
    <property type="project" value="UniProtKB-KW"/>
</dbReference>
<dbReference type="GO" id="GO:0046872">
    <property type="term" value="F:metal ion binding"/>
    <property type="evidence" value="ECO:0007669"/>
    <property type="project" value="UniProtKB-KW"/>
</dbReference>
<dbReference type="EC" id="3.5.1.16" evidence="11"/>
<keyword evidence="9" id="KW-0170">Cobalt</keyword>
<reference evidence="11 12" key="1">
    <citation type="submission" date="2020-08" db="EMBL/GenBank/DDBJ databases">
        <title>Genomic Encyclopedia of Type Strains, Phase IV (KMG-IV): sequencing the most valuable type-strain genomes for metagenomic binning, comparative biology and taxonomic classification.</title>
        <authorList>
            <person name="Goeker M."/>
        </authorList>
    </citation>
    <scope>NUCLEOTIDE SEQUENCE [LARGE SCALE GENOMIC DNA]</scope>
    <source>
        <strain evidence="11 12">DSM 103377</strain>
    </source>
</reference>
<evidence type="ECO:0000256" key="5">
    <source>
        <dbReference type="ARBA" id="ARBA00022605"/>
    </source>
</evidence>
<evidence type="ECO:0000256" key="7">
    <source>
        <dbReference type="ARBA" id="ARBA00022801"/>
    </source>
</evidence>
<keyword evidence="6" id="KW-0479">Metal-binding</keyword>
<keyword evidence="4" id="KW-0055">Arginine biosynthesis</keyword>
<evidence type="ECO:0000313" key="11">
    <source>
        <dbReference type="EMBL" id="MBB5514525.1"/>
    </source>
</evidence>
<dbReference type="AlphaFoldDB" id="A0A840WXY0"/>
<evidence type="ECO:0000256" key="3">
    <source>
        <dbReference type="ARBA" id="ARBA00022490"/>
    </source>
</evidence>
<dbReference type="SUPFAM" id="SSF53187">
    <property type="entry name" value="Zn-dependent exopeptidases"/>
    <property type="match status" value="1"/>
</dbReference>
<dbReference type="PANTHER" id="PTHR43808:SF31">
    <property type="entry name" value="N-ACETYL-L-CITRULLINE DEACETYLASE"/>
    <property type="match status" value="1"/>
</dbReference>
<evidence type="ECO:0000256" key="9">
    <source>
        <dbReference type="ARBA" id="ARBA00023285"/>
    </source>
</evidence>
<dbReference type="Pfam" id="PF01546">
    <property type="entry name" value="Peptidase_M20"/>
    <property type="match status" value="1"/>
</dbReference>
<keyword evidence="12" id="KW-1185">Reference proteome</keyword>
<evidence type="ECO:0000256" key="8">
    <source>
        <dbReference type="ARBA" id="ARBA00022833"/>
    </source>
</evidence>
<evidence type="ECO:0000313" key="12">
    <source>
        <dbReference type="Proteomes" id="UP000553766"/>
    </source>
</evidence>
<evidence type="ECO:0000256" key="4">
    <source>
        <dbReference type="ARBA" id="ARBA00022571"/>
    </source>
</evidence>
<dbReference type="NCBIfam" id="TIGR01892">
    <property type="entry name" value="AcOrn-deacetyl"/>
    <property type="match status" value="1"/>
</dbReference>
<comment type="caution">
    <text evidence="11">The sequence shown here is derived from an EMBL/GenBank/DDBJ whole genome shotgun (WGS) entry which is preliminary data.</text>
</comment>
<organism evidence="11 12">
    <name type="scientific">Rubricella aquisinus</name>
    <dbReference type="NCBI Taxonomy" id="2028108"/>
    <lineage>
        <taxon>Bacteria</taxon>
        <taxon>Pseudomonadati</taxon>
        <taxon>Pseudomonadota</taxon>
        <taxon>Alphaproteobacteria</taxon>
        <taxon>Rhodobacterales</taxon>
        <taxon>Paracoccaceae</taxon>
        <taxon>Rubricella</taxon>
    </lineage>
</organism>
<protein>
    <submittedName>
        <fullName evidence="11">Acetylornithine deacetylase</fullName>
        <ecNumber evidence="11">3.5.1.16</ecNumber>
    </submittedName>
</protein>
<evidence type="ECO:0000259" key="10">
    <source>
        <dbReference type="Pfam" id="PF07687"/>
    </source>
</evidence>
<name>A0A840WXY0_9RHOB</name>